<dbReference type="Ensembl" id="ENSSPAT00000020596.1">
    <property type="protein sequence ID" value="ENSSPAP00000020283.1"/>
    <property type="gene ID" value="ENSSPAG00000015304.1"/>
</dbReference>
<feature type="signal peptide" evidence="1">
    <location>
        <begin position="1"/>
        <end position="24"/>
    </location>
</feature>
<protein>
    <submittedName>
        <fullName evidence="2 4">Hepcidin-like</fullName>
    </submittedName>
</protein>
<name>A0A3B5AFQ3_9TELE</name>
<dbReference type="AlphaFoldDB" id="A0A3B5AFQ3"/>
<dbReference type="OrthoDB" id="8905640at2759"/>
<keyword evidence="1" id="KW-0732">Signal</keyword>
<reference evidence="2" key="1">
    <citation type="submission" date="2023-09" db="UniProtKB">
        <authorList>
            <consortium name="Ensembl"/>
        </authorList>
    </citation>
    <scope>IDENTIFICATION</scope>
</reference>
<proteinExistence type="predicted"/>
<dbReference type="Proteomes" id="UP000694891">
    <property type="component" value="Unplaced"/>
</dbReference>
<gene>
    <name evidence="4" type="primary">LOC103359622</name>
</gene>
<evidence type="ECO:0000256" key="1">
    <source>
        <dbReference type="SAM" id="SignalP"/>
    </source>
</evidence>
<organism evidence="2">
    <name type="scientific">Stegastes partitus</name>
    <name type="common">bicolor damselfish</name>
    <dbReference type="NCBI Taxonomy" id="144197"/>
    <lineage>
        <taxon>Eukaryota</taxon>
        <taxon>Metazoa</taxon>
        <taxon>Chordata</taxon>
        <taxon>Craniata</taxon>
        <taxon>Vertebrata</taxon>
        <taxon>Euteleostomi</taxon>
        <taxon>Actinopterygii</taxon>
        <taxon>Neopterygii</taxon>
        <taxon>Teleostei</taxon>
        <taxon>Neoteleostei</taxon>
        <taxon>Acanthomorphata</taxon>
        <taxon>Ovalentaria</taxon>
        <taxon>Pomacentridae</taxon>
        <taxon>Stegastes</taxon>
    </lineage>
</organism>
<accession>A0A3B5AFQ3</accession>
<keyword evidence="3" id="KW-1185">Reference proteome</keyword>
<reference evidence="4" key="2">
    <citation type="submission" date="2025-04" db="UniProtKB">
        <authorList>
            <consortium name="RefSeq"/>
        </authorList>
    </citation>
    <scope>IDENTIFICATION</scope>
</reference>
<dbReference type="GeneTree" id="ENSGT00940000179344"/>
<dbReference type="RefSeq" id="XP_008283269.1">
    <property type="nucleotide sequence ID" value="XM_008285047.1"/>
</dbReference>
<dbReference type="GeneID" id="103359622"/>
<evidence type="ECO:0000313" key="2">
    <source>
        <dbReference type="Ensembl" id="ENSSPAP00000020283.1"/>
    </source>
</evidence>
<feature type="chain" id="PRO_5044591793" evidence="1">
    <location>
        <begin position="25"/>
        <end position="82"/>
    </location>
</feature>
<evidence type="ECO:0000313" key="3">
    <source>
        <dbReference type="Proteomes" id="UP000694891"/>
    </source>
</evidence>
<sequence>MKTFSIAVAVAVVLTFICIQESSAVPVITEQVLEEPVDFDNEADFAESLKMLVNSRQKRELKCKPYCYPKKDGLVCGVRCDF</sequence>
<evidence type="ECO:0000313" key="4">
    <source>
        <dbReference type="RefSeq" id="XP_008283269.1"/>
    </source>
</evidence>